<organism evidence="2 3">
    <name type="scientific">Actinomadura algeriensis</name>
    <dbReference type="NCBI Taxonomy" id="1679523"/>
    <lineage>
        <taxon>Bacteria</taxon>
        <taxon>Bacillati</taxon>
        <taxon>Actinomycetota</taxon>
        <taxon>Actinomycetes</taxon>
        <taxon>Streptosporangiales</taxon>
        <taxon>Thermomonosporaceae</taxon>
        <taxon>Actinomadura</taxon>
    </lineage>
</organism>
<accession>A0ABR9JNT0</accession>
<evidence type="ECO:0000313" key="2">
    <source>
        <dbReference type="EMBL" id="MBE1532220.1"/>
    </source>
</evidence>
<name>A0ABR9JNT0_9ACTN</name>
<keyword evidence="1" id="KW-1133">Transmembrane helix</keyword>
<dbReference type="EMBL" id="JADBDZ010000001">
    <property type="protein sequence ID" value="MBE1532220.1"/>
    <property type="molecule type" value="Genomic_DNA"/>
</dbReference>
<comment type="caution">
    <text evidence="2">The sequence shown here is derived from an EMBL/GenBank/DDBJ whole genome shotgun (WGS) entry which is preliminary data.</text>
</comment>
<proteinExistence type="predicted"/>
<protein>
    <submittedName>
        <fullName evidence="2">Uncharacterized protein</fullName>
    </submittedName>
</protein>
<dbReference type="Proteomes" id="UP000627838">
    <property type="component" value="Unassembled WGS sequence"/>
</dbReference>
<keyword evidence="1" id="KW-0812">Transmembrane</keyword>
<keyword evidence="3" id="KW-1185">Reference proteome</keyword>
<sequence length="37" mass="3662">MSDGKSTMSGPKGFALVLAGMLGIMAVLWGLAALVAP</sequence>
<feature type="transmembrane region" description="Helical" evidence="1">
    <location>
        <begin position="14"/>
        <end position="36"/>
    </location>
</feature>
<keyword evidence="1" id="KW-0472">Membrane</keyword>
<evidence type="ECO:0000313" key="3">
    <source>
        <dbReference type="Proteomes" id="UP000627838"/>
    </source>
</evidence>
<gene>
    <name evidence="2" type="ORF">H4W34_002053</name>
</gene>
<reference evidence="2 3" key="1">
    <citation type="submission" date="2020-10" db="EMBL/GenBank/DDBJ databases">
        <title>Sequencing the genomes of 1000 actinobacteria strains.</title>
        <authorList>
            <person name="Klenk H.-P."/>
        </authorList>
    </citation>
    <scope>NUCLEOTIDE SEQUENCE [LARGE SCALE GENOMIC DNA]</scope>
    <source>
        <strain evidence="2 3">DSM 46744</strain>
    </source>
</reference>
<evidence type="ECO:0000256" key="1">
    <source>
        <dbReference type="SAM" id="Phobius"/>
    </source>
</evidence>